<dbReference type="InterPro" id="IPR005358">
    <property type="entry name" value="Puta_zinc/iron-chelating_dom"/>
</dbReference>
<sequence length="263" mass="29180">MKTPIRKSPENKKTRFVLERGALSPLPLQMDLPAGLVQIADILPALFDIADIAFGRTVMEYEAKGLTLACGPGCGHCCKQLVPVSDHEALHLTRVVRSLKGALRQQVMAGFESGLDKLRSAGLLEYMMDFFRTRVHDTPGYREMQRKYWELDISCPFLVDDSCSIHPQRPITCRQYSVTGSPKNCRNVFTPGVEVAEIHQPVDLGGALAGFTGAGARKSRVVPIILSLAMEEELKDTELPELPAENMMGRFLDYASMCYCSKE</sequence>
<dbReference type="RefSeq" id="WP_151150482.1">
    <property type="nucleotide sequence ID" value="NZ_WAIE01000002.1"/>
</dbReference>
<evidence type="ECO:0000313" key="1">
    <source>
        <dbReference type="EMBL" id="KAB1442261.1"/>
    </source>
</evidence>
<gene>
    <name evidence="1" type="ORF">F8A88_07335</name>
</gene>
<dbReference type="Pfam" id="PF03692">
    <property type="entry name" value="CxxCxxCC"/>
    <property type="match status" value="1"/>
</dbReference>
<name>A0A6N6N2T5_9BACT</name>
<dbReference type="EMBL" id="WAIE01000002">
    <property type="protein sequence ID" value="KAB1442261.1"/>
    <property type="molecule type" value="Genomic_DNA"/>
</dbReference>
<proteinExistence type="predicted"/>
<accession>A0A6N6N2T5</accession>
<protein>
    <submittedName>
        <fullName evidence="1">YkgJ family cysteine cluster protein</fullName>
    </submittedName>
</protein>
<keyword evidence="2" id="KW-1185">Reference proteome</keyword>
<dbReference type="AlphaFoldDB" id="A0A6N6N2T5"/>
<comment type="caution">
    <text evidence="1">The sequence shown here is derived from an EMBL/GenBank/DDBJ whole genome shotgun (WGS) entry which is preliminary data.</text>
</comment>
<reference evidence="1 2" key="1">
    <citation type="journal article" date="2017" name="Int. J. Syst. Evol. Microbiol.">
        <title>Desulfovibrio senegalensis sp. nov., a mesophilic sulfate reducer isolated from marine sediment.</title>
        <authorList>
            <person name="Thioye A."/>
            <person name="Gam Z.B.A."/>
            <person name="Mbengue M."/>
            <person name="Cayol J.L."/>
            <person name="Joseph-Bartoli M."/>
            <person name="Toure-Kane C."/>
            <person name="Labat M."/>
        </authorList>
    </citation>
    <scope>NUCLEOTIDE SEQUENCE [LARGE SCALE GENOMIC DNA]</scope>
    <source>
        <strain evidence="1 2">DSM 101509</strain>
    </source>
</reference>
<evidence type="ECO:0000313" key="2">
    <source>
        <dbReference type="Proteomes" id="UP000438699"/>
    </source>
</evidence>
<dbReference type="OrthoDB" id="9810361at2"/>
<dbReference type="Proteomes" id="UP000438699">
    <property type="component" value="Unassembled WGS sequence"/>
</dbReference>
<organism evidence="1 2">
    <name type="scientific">Pseudodesulfovibrio senegalensis</name>
    <dbReference type="NCBI Taxonomy" id="1721087"/>
    <lineage>
        <taxon>Bacteria</taxon>
        <taxon>Pseudomonadati</taxon>
        <taxon>Thermodesulfobacteriota</taxon>
        <taxon>Desulfovibrionia</taxon>
        <taxon>Desulfovibrionales</taxon>
        <taxon>Desulfovibrionaceae</taxon>
    </lineage>
</organism>